<dbReference type="InterPro" id="IPR002575">
    <property type="entry name" value="Aminoglycoside_PTrfase"/>
</dbReference>
<protein>
    <recommendedName>
        <fullName evidence="1">Aminoglycoside phosphotransferase domain-containing protein</fullName>
    </recommendedName>
</protein>
<dbReference type="AlphaFoldDB" id="A0A4R6R5W5"/>
<reference evidence="2 3" key="1">
    <citation type="submission" date="2019-03" db="EMBL/GenBank/DDBJ databases">
        <title>Genomic Encyclopedia of Type Strains, Phase IV (KMG-IV): sequencing the most valuable type-strain genomes for metagenomic binning, comparative biology and taxonomic classification.</title>
        <authorList>
            <person name="Goeker M."/>
        </authorList>
    </citation>
    <scope>NUCLEOTIDE SEQUENCE [LARGE SCALE GENOMIC DNA]</scope>
    <source>
        <strain evidence="2 3">DSM 11901</strain>
    </source>
</reference>
<dbReference type="Gene3D" id="3.30.200.20">
    <property type="entry name" value="Phosphorylase Kinase, domain 1"/>
    <property type="match status" value="1"/>
</dbReference>
<comment type="caution">
    <text evidence="2">The sequence shown here is derived from an EMBL/GenBank/DDBJ whole genome shotgun (WGS) entry which is preliminary data.</text>
</comment>
<evidence type="ECO:0000313" key="2">
    <source>
        <dbReference type="EMBL" id="TDP81005.1"/>
    </source>
</evidence>
<dbReference type="InterPro" id="IPR011009">
    <property type="entry name" value="Kinase-like_dom_sf"/>
</dbReference>
<name>A0A4R6R5W5_9BURK</name>
<feature type="domain" description="Aminoglycoside phosphotransferase" evidence="1">
    <location>
        <begin position="41"/>
        <end position="276"/>
    </location>
</feature>
<evidence type="ECO:0000313" key="3">
    <source>
        <dbReference type="Proteomes" id="UP000294593"/>
    </source>
</evidence>
<dbReference type="SUPFAM" id="SSF56112">
    <property type="entry name" value="Protein kinase-like (PK-like)"/>
    <property type="match status" value="1"/>
</dbReference>
<dbReference type="RefSeq" id="WP_133610536.1">
    <property type="nucleotide sequence ID" value="NZ_SNXW01000009.1"/>
</dbReference>
<evidence type="ECO:0000259" key="1">
    <source>
        <dbReference type="Pfam" id="PF01636"/>
    </source>
</evidence>
<dbReference type="EMBL" id="SNXW01000009">
    <property type="protein sequence ID" value="TDP81005.1"/>
    <property type="molecule type" value="Genomic_DNA"/>
</dbReference>
<gene>
    <name evidence="2" type="ORF">EV672_10945</name>
</gene>
<dbReference type="Gene3D" id="3.90.1200.10">
    <property type="match status" value="1"/>
</dbReference>
<organism evidence="2 3">
    <name type="scientific">Aquabacterium commune</name>
    <dbReference type="NCBI Taxonomy" id="70586"/>
    <lineage>
        <taxon>Bacteria</taxon>
        <taxon>Pseudomonadati</taxon>
        <taxon>Pseudomonadota</taxon>
        <taxon>Betaproteobacteria</taxon>
        <taxon>Burkholderiales</taxon>
        <taxon>Aquabacterium</taxon>
    </lineage>
</organism>
<accession>A0A4R6R5W5</accession>
<sequence length="366" mass="40936">MTTADTSSTASPIAWADPARAQAFDAWLDGLRAEHGLLPETVRAASADASFRRYFRIDTAAGASLIAMDAPPDKEDCRPFVAVDRLLAAGGVNVPTIHAWDEAQGFMLLSDLGAHTFLSTLDMTELDHHPGRPNRQRYTAALAELLRIQAVPADSLPPYDDALLQRELDLLPQWYFTQLRGQVLSDADRTMLDHTFALIKAECLAQPVGFVHRDFHSRNLMVDPTDPTARPGVIDFQDAVRGPLTYDLVSLLRDAYVIWDEDIQLDHAVRHWEAARKAGLPLSDDFGEFWRQFEWMGLQRHLKVLGIFARLAIRDGKRQYLGDIPRVWTFAHRVASRYQGLGPLARLLEQAEAAHGGTQTQVGYTF</sequence>
<dbReference type="Proteomes" id="UP000294593">
    <property type="component" value="Unassembled WGS sequence"/>
</dbReference>
<dbReference type="OrthoDB" id="9809275at2"/>
<keyword evidence="3" id="KW-1185">Reference proteome</keyword>
<dbReference type="Pfam" id="PF01636">
    <property type="entry name" value="APH"/>
    <property type="match status" value="1"/>
</dbReference>
<proteinExistence type="predicted"/>